<name>A0A379FCH3_PROVU</name>
<reference evidence="2 3" key="1">
    <citation type="submission" date="2018-06" db="EMBL/GenBank/DDBJ databases">
        <authorList>
            <consortium name="Pathogen Informatics"/>
            <person name="Doyle S."/>
        </authorList>
    </citation>
    <scope>NUCLEOTIDE SEQUENCE [LARGE SCALE GENOMIC DNA]</scope>
    <source>
        <strain evidence="2 3">NCTC10376</strain>
    </source>
</reference>
<evidence type="ECO:0000313" key="3">
    <source>
        <dbReference type="Proteomes" id="UP000254331"/>
    </source>
</evidence>
<dbReference type="AlphaFoldDB" id="A0A379FCH3"/>
<sequence>MKENPDLWEQIFIVLSSMKEQGISASLAGGMAILRGLYNGGGWKKTSIDGLMCAMFAWFIKDILILFNINHEFAYLASVFIGYIGVDSVSKLLKGRAGVKNG</sequence>
<dbReference type="Proteomes" id="UP000254331">
    <property type="component" value="Unassembled WGS sequence"/>
</dbReference>
<dbReference type="EMBL" id="UGTW01000001">
    <property type="protein sequence ID" value="SUC17218.1"/>
    <property type="molecule type" value="Genomic_DNA"/>
</dbReference>
<protein>
    <submittedName>
        <fullName evidence="2">Phage holin (Lysis protein)</fullName>
    </submittedName>
</protein>
<dbReference type="Pfam" id="PF05106">
    <property type="entry name" value="Phage_holin_3_1"/>
    <property type="match status" value="1"/>
</dbReference>
<organism evidence="2 3">
    <name type="scientific">Proteus vulgaris</name>
    <dbReference type="NCBI Taxonomy" id="585"/>
    <lineage>
        <taxon>Bacteria</taxon>
        <taxon>Pseudomonadati</taxon>
        <taxon>Pseudomonadota</taxon>
        <taxon>Gammaproteobacteria</taxon>
        <taxon>Enterobacterales</taxon>
        <taxon>Morganellaceae</taxon>
        <taxon>Proteus</taxon>
    </lineage>
</organism>
<dbReference type="RefSeq" id="WP_036935628.1">
    <property type="nucleotide sequence ID" value="NZ_CAXOHZ010000012.1"/>
</dbReference>
<feature type="transmembrane region" description="Helical" evidence="1">
    <location>
        <begin position="73"/>
        <end position="93"/>
    </location>
</feature>
<keyword evidence="1" id="KW-1133">Transmembrane helix</keyword>
<evidence type="ECO:0000256" key="1">
    <source>
        <dbReference type="SAM" id="Phobius"/>
    </source>
</evidence>
<evidence type="ECO:0000313" key="2">
    <source>
        <dbReference type="EMBL" id="SUC17218.1"/>
    </source>
</evidence>
<keyword evidence="1" id="KW-0472">Membrane</keyword>
<proteinExistence type="predicted"/>
<accession>A0A379FCH3</accession>
<dbReference type="OrthoDB" id="6456698at2"/>
<dbReference type="NCBIfam" id="TIGR01594">
    <property type="entry name" value="holin_lambda"/>
    <property type="match status" value="1"/>
</dbReference>
<gene>
    <name evidence="2" type="ORF">NCTC10376_03156</name>
</gene>
<dbReference type="InterPro" id="IPR006481">
    <property type="entry name" value="Phage_lambda_GpS_holin"/>
</dbReference>
<keyword evidence="1" id="KW-0812">Transmembrane</keyword>